<dbReference type="Gene3D" id="3.40.50.2300">
    <property type="match status" value="1"/>
</dbReference>
<dbReference type="RefSeq" id="WP_155932993.1">
    <property type="nucleotide sequence ID" value="NZ_WODC01000003.1"/>
</dbReference>
<sequence>MPLKILVIDDERPTLSMFRLMLDAYGFEVFTAENGEEGIALFREHAMPIVLTDIKMPGMDGLEVLARIKELSPATEVIIITGHGDMDLAIKALGLDATDFINKPIRKPALDAALGRARERIDLAKSREEDFLVRQRDGVGIIDIRGAVNSGSEARLKAAFDEAGTGPTGVVLSFSKSTSINGAGIALMTQLLLDCRKAGTAVAMAGLSDNFRQVLSMVGMTTLAPLYDTEEDALASLRTEPRSDP</sequence>
<reference evidence="5 6" key="1">
    <citation type="submission" date="2019-11" db="EMBL/GenBank/DDBJ databases">
        <title>Pseudodesulfovibrio alkaliphilus, sp. nov., an alkaliphilic sulfate-reducing bacteria from mud volcano of Taman peninsula, Russia.</title>
        <authorList>
            <person name="Frolova A."/>
            <person name="Merkel A.Y."/>
            <person name="Slobodkin A.I."/>
        </authorList>
    </citation>
    <scope>NUCLEOTIDE SEQUENCE [LARGE SCALE GENOMIC DNA]</scope>
    <source>
        <strain evidence="5 6">F-1</strain>
    </source>
</reference>
<dbReference type="SUPFAM" id="SSF52091">
    <property type="entry name" value="SpoIIaa-like"/>
    <property type="match status" value="1"/>
</dbReference>
<keyword evidence="1 2" id="KW-0597">Phosphoprotein</keyword>
<dbReference type="CDD" id="cd07043">
    <property type="entry name" value="STAS_anti-anti-sigma_factors"/>
    <property type="match status" value="1"/>
</dbReference>
<dbReference type="Pfam" id="PF00072">
    <property type="entry name" value="Response_reg"/>
    <property type="match status" value="1"/>
</dbReference>
<dbReference type="SMART" id="SM00448">
    <property type="entry name" value="REC"/>
    <property type="match status" value="1"/>
</dbReference>
<proteinExistence type="predicted"/>
<evidence type="ECO:0000259" key="3">
    <source>
        <dbReference type="PROSITE" id="PS50110"/>
    </source>
</evidence>
<evidence type="ECO:0000256" key="1">
    <source>
        <dbReference type="ARBA" id="ARBA00022553"/>
    </source>
</evidence>
<organism evidence="5 6">
    <name type="scientific">Pseudodesulfovibrio alkaliphilus</name>
    <dbReference type="NCBI Taxonomy" id="2661613"/>
    <lineage>
        <taxon>Bacteria</taxon>
        <taxon>Pseudomonadati</taxon>
        <taxon>Thermodesulfobacteriota</taxon>
        <taxon>Desulfovibrionia</taxon>
        <taxon>Desulfovibrionales</taxon>
        <taxon>Desulfovibrionaceae</taxon>
    </lineage>
</organism>
<keyword evidence="6" id="KW-1185">Reference proteome</keyword>
<dbReference type="InterPro" id="IPR011006">
    <property type="entry name" value="CheY-like_superfamily"/>
</dbReference>
<dbReference type="InterPro" id="IPR001789">
    <property type="entry name" value="Sig_transdc_resp-reg_receiver"/>
</dbReference>
<accession>A0A7K1KMH9</accession>
<dbReference type="PANTHER" id="PTHR44591:SF3">
    <property type="entry name" value="RESPONSE REGULATORY DOMAIN-CONTAINING PROTEIN"/>
    <property type="match status" value="1"/>
</dbReference>
<dbReference type="Gene3D" id="3.30.750.24">
    <property type="entry name" value="STAS domain"/>
    <property type="match status" value="1"/>
</dbReference>
<evidence type="ECO:0000313" key="5">
    <source>
        <dbReference type="EMBL" id="MUM77141.1"/>
    </source>
</evidence>
<comment type="caution">
    <text evidence="5">The sequence shown here is derived from an EMBL/GenBank/DDBJ whole genome shotgun (WGS) entry which is preliminary data.</text>
</comment>
<dbReference type="Pfam" id="PF01740">
    <property type="entry name" value="STAS"/>
    <property type="match status" value="1"/>
</dbReference>
<name>A0A7K1KMH9_9BACT</name>
<dbReference type="SUPFAM" id="SSF52172">
    <property type="entry name" value="CheY-like"/>
    <property type="match status" value="1"/>
</dbReference>
<dbReference type="InterPro" id="IPR050595">
    <property type="entry name" value="Bact_response_regulator"/>
</dbReference>
<dbReference type="InterPro" id="IPR036513">
    <property type="entry name" value="STAS_dom_sf"/>
</dbReference>
<feature type="modified residue" description="4-aspartylphosphate" evidence="2">
    <location>
        <position position="53"/>
    </location>
</feature>
<dbReference type="InterPro" id="IPR002645">
    <property type="entry name" value="STAS_dom"/>
</dbReference>
<dbReference type="PANTHER" id="PTHR44591">
    <property type="entry name" value="STRESS RESPONSE REGULATOR PROTEIN 1"/>
    <property type="match status" value="1"/>
</dbReference>
<dbReference type="CDD" id="cd17536">
    <property type="entry name" value="REC_YesN-like"/>
    <property type="match status" value="1"/>
</dbReference>
<evidence type="ECO:0000256" key="2">
    <source>
        <dbReference type="PROSITE-ProRule" id="PRU00169"/>
    </source>
</evidence>
<gene>
    <name evidence="5" type="ORF">GKC30_05800</name>
</gene>
<feature type="domain" description="STAS" evidence="4">
    <location>
        <begin position="129"/>
        <end position="237"/>
    </location>
</feature>
<dbReference type="PROSITE" id="PS50110">
    <property type="entry name" value="RESPONSE_REGULATORY"/>
    <property type="match status" value="1"/>
</dbReference>
<dbReference type="GO" id="GO:0000160">
    <property type="term" value="P:phosphorelay signal transduction system"/>
    <property type="evidence" value="ECO:0007669"/>
    <property type="project" value="InterPro"/>
</dbReference>
<dbReference type="EMBL" id="WODC01000003">
    <property type="protein sequence ID" value="MUM77141.1"/>
    <property type="molecule type" value="Genomic_DNA"/>
</dbReference>
<evidence type="ECO:0000259" key="4">
    <source>
        <dbReference type="PROSITE" id="PS50801"/>
    </source>
</evidence>
<dbReference type="Proteomes" id="UP000461162">
    <property type="component" value="Unassembled WGS sequence"/>
</dbReference>
<dbReference type="PROSITE" id="PS50801">
    <property type="entry name" value="STAS"/>
    <property type="match status" value="1"/>
</dbReference>
<dbReference type="AlphaFoldDB" id="A0A7K1KMH9"/>
<evidence type="ECO:0000313" key="6">
    <source>
        <dbReference type="Proteomes" id="UP000461162"/>
    </source>
</evidence>
<feature type="domain" description="Response regulatory" evidence="3">
    <location>
        <begin position="4"/>
        <end position="118"/>
    </location>
</feature>
<protein>
    <submittedName>
        <fullName evidence="5">Response regulator</fullName>
    </submittedName>
</protein>